<dbReference type="AlphaFoldDB" id="A0A6C0B8R3"/>
<accession>A0A6C0B8R3</accession>
<organism evidence="2">
    <name type="scientific">viral metagenome</name>
    <dbReference type="NCBI Taxonomy" id="1070528"/>
    <lineage>
        <taxon>unclassified sequences</taxon>
        <taxon>metagenomes</taxon>
        <taxon>organismal metagenomes</taxon>
    </lineage>
</organism>
<proteinExistence type="predicted"/>
<keyword evidence="1" id="KW-0812">Transmembrane</keyword>
<evidence type="ECO:0000256" key="1">
    <source>
        <dbReference type="SAM" id="Phobius"/>
    </source>
</evidence>
<reference evidence="2" key="1">
    <citation type="journal article" date="2020" name="Nature">
        <title>Giant virus diversity and host interactions through global metagenomics.</title>
        <authorList>
            <person name="Schulz F."/>
            <person name="Roux S."/>
            <person name="Paez-Espino D."/>
            <person name="Jungbluth S."/>
            <person name="Walsh D.A."/>
            <person name="Denef V.J."/>
            <person name="McMahon K.D."/>
            <person name="Konstantinidis K.T."/>
            <person name="Eloe-Fadrosh E.A."/>
            <person name="Kyrpides N.C."/>
            <person name="Woyke T."/>
        </authorList>
    </citation>
    <scope>NUCLEOTIDE SEQUENCE</scope>
    <source>
        <strain evidence="2">GVMAG-M-3300010158-13</strain>
    </source>
</reference>
<name>A0A6C0B8R3_9ZZZZ</name>
<evidence type="ECO:0000313" key="2">
    <source>
        <dbReference type="EMBL" id="QHS88091.1"/>
    </source>
</evidence>
<dbReference type="EMBL" id="MN739092">
    <property type="protein sequence ID" value="QHS88091.1"/>
    <property type="molecule type" value="Genomic_DNA"/>
</dbReference>
<protein>
    <submittedName>
        <fullName evidence="2">Uncharacterized protein</fullName>
    </submittedName>
</protein>
<feature type="transmembrane region" description="Helical" evidence="1">
    <location>
        <begin position="6"/>
        <end position="24"/>
    </location>
</feature>
<feature type="transmembrane region" description="Helical" evidence="1">
    <location>
        <begin position="61"/>
        <end position="80"/>
    </location>
</feature>
<sequence>MLCKYIEPFISLLGIYFLWLTVFYMSSHLHAYFCVPATLFGFLMTPFLVPAPHCQALRWVIYNGGNSIMSAWFVLGAWLISHLRPINRP</sequence>
<feature type="transmembrane region" description="Helical" evidence="1">
    <location>
        <begin position="31"/>
        <end position="49"/>
    </location>
</feature>
<keyword evidence="1" id="KW-0472">Membrane</keyword>
<keyword evidence="1" id="KW-1133">Transmembrane helix</keyword>